<dbReference type="AlphaFoldDB" id="A0A0F8WQC3"/>
<feature type="compositionally biased region" description="Polar residues" evidence="1">
    <location>
        <begin position="331"/>
        <end position="341"/>
    </location>
</feature>
<feature type="region of interest" description="Disordered" evidence="1">
    <location>
        <begin position="448"/>
        <end position="548"/>
    </location>
</feature>
<feature type="compositionally biased region" description="Polar residues" evidence="1">
    <location>
        <begin position="284"/>
        <end position="304"/>
    </location>
</feature>
<feature type="compositionally biased region" description="Polar residues" evidence="1">
    <location>
        <begin position="487"/>
        <end position="497"/>
    </location>
</feature>
<feature type="compositionally biased region" description="Polar residues" evidence="1">
    <location>
        <begin position="528"/>
        <end position="539"/>
    </location>
</feature>
<organism evidence="2 3">
    <name type="scientific">Aspergillus rambellii</name>
    <dbReference type="NCBI Taxonomy" id="308745"/>
    <lineage>
        <taxon>Eukaryota</taxon>
        <taxon>Fungi</taxon>
        <taxon>Dikarya</taxon>
        <taxon>Ascomycota</taxon>
        <taxon>Pezizomycotina</taxon>
        <taxon>Eurotiomycetes</taxon>
        <taxon>Eurotiomycetidae</taxon>
        <taxon>Eurotiales</taxon>
        <taxon>Aspergillaceae</taxon>
        <taxon>Aspergillus</taxon>
        <taxon>Aspergillus subgen. Nidulantes</taxon>
    </lineage>
</organism>
<protein>
    <submittedName>
        <fullName evidence="2">Uncharacterized protein</fullName>
    </submittedName>
</protein>
<dbReference type="EMBL" id="JZBS01002159">
    <property type="protein sequence ID" value="KKK19850.1"/>
    <property type="molecule type" value="Genomic_DNA"/>
</dbReference>
<comment type="caution">
    <text evidence="2">The sequence shown here is derived from an EMBL/GenBank/DDBJ whole genome shotgun (WGS) entry which is preliminary data.</text>
</comment>
<sequence length="548" mass="58662">MSGPLHLDKCEHMHGAQPSSLTSRHAMENVDNQSRLTSDGLLSAIPEEHGSAQDALDNGPPRLHTVGIASNISSDQHPDSGPKKHFKGSQSKPGMDKDGQNQDRPLGPEKAAYKLAKSPETSVDKGEVVKHERIGSRSPAMGMEVDVLQAPAAAQSQFHHHHHHHHHHHTSSGEGNATGVIRPSKNISRSSNVPGLDGLGHRRSRSIGSSSRDSRIAALQLSLQLRARLSHAAARVEKRRQSHSIHLQSPTSMLKSNNPTSILSAAALAGLRRSALVEEIESQRLGNDSPNTTVSAPDPPATSSLCPLDAAVRLSPANLSNGASSEVDLQKNPQSSLSIGSIPSKLAPAADIVASRMGSQRRRPNPNAPSIASYHPPFSLHRRYHSQQELGMMRSASDSEAPFVPETPPLQPSVPNLSAAYNGISNPTKSSSSMEQDAIETLLFMSSPSHSGYKSTSQNPQPQLSLLPIGDYVPQSAKIKTPWGSKSPETASDSQSARKPLEAQAGDEIDRMLDQMDSDSDDEKEYTSTKSARLQTSTLKEPHAVPGP</sequence>
<reference evidence="2 3" key="1">
    <citation type="submission" date="2015-02" db="EMBL/GenBank/DDBJ databases">
        <title>Draft Genome Sequences of Two Closely-Related Aflatoxigenic Aspergillus Species Obtained from the Cote d'Ivoire.</title>
        <authorList>
            <person name="Moore G.G."/>
            <person name="Beltz S.B."/>
            <person name="Mack B.M."/>
        </authorList>
    </citation>
    <scope>NUCLEOTIDE SEQUENCE [LARGE SCALE GENOMIC DNA]</scope>
    <source>
        <strain evidence="2 3">SRRC1468</strain>
    </source>
</reference>
<feature type="region of interest" description="Disordered" evidence="1">
    <location>
        <begin position="235"/>
        <end position="258"/>
    </location>
</feature>
<gene>
    <name evidence="2" type="ORF">ARAM_005443</name>
</gene>
<feature type="region of interest" description="Disordered" evidence="1">
    <location>
        <begin position="153"/>
        <end position="213"/>
    </location>
</feature>
<name>A0A0F8WQC3_9EURO</name>
<keyword evidence="3" id="KW-1185">Reference proteome</keyword>
<dbReference type="STRING" id="308745.A0A0F8WQC3"/>
<feature type="region of interest" description="Disordered" evidence="1">
    <location>
        <begin position="281"/>
        <end position="304"/>
    </location>
</feature>
<feature type="compositionally biased region" description="Polar residues" evidence="1">
    <location>
        <begin position="244"/>
        <end position="258"/>
    </location>
</feature>
<dbReference type="Proteomes" id="UP000034291">
    <property type="component" value="Unassembled WGS sequence"/>
</dbReference>
<feature type="compositionally biased region" description="Basic and acidic residues" evidence="1">
    <location>
        <begin position="1"/>
        <end position="14"/>
    </location>
</feature>
<dbReference type="OrthoDB" id="2359117at2759"/>
<evidence type="ECO:0000256" key="1">
    <source>
        <dbReference type="SAM" id="MobiDB-lite"/>
    </source>
</evidence>
<evidence type="ECO:0000313" key="3">
    <source>
        <dbReference type="Proteomes" id="UP000034291"/>
    </source>
</evidence>
<feature type="region of interest" description="Disordered" evidence="1">
    <location>
        <begin position="319"/>
        <end position="342"/>
    </location>
</feature>
<feature type="compositionally biased region" description="Basic residues" evidence="1">
    <location>
        <begin position="158"/>
        <end position="170"/>
    </location>
</feature>
<accession>A0A0F8WQC3</accession>
<proteinExistence type="predicted"/>
<feature type="compositionally biased region" description="Polar residues" evidence="1">
    <location>
        <begin position="448"/>
        <end position="464"/>
    </location>
</feature>
<feature type="region of interest" description="Disordered" evidence="1">
    <location>
        <begin position="1"/>
        <end position="107"/>
    </location>
</feature>
<evidence type="ECO:0000313" key="2">
    <source>
        <dbReference type="EMBL" id="KKK19850.1"/>
    </source>
</evidence>